<keyword evidence="3" id="KW-1185">Reference proteome</keyword>
<dbReference type="SUPFAM" id="SSF46894">
    <property type="entry name" value="C-terminal effector domain of the bipartite response regulators"/>
    <property type="match status" value="1"/>
</dbReference>
<dbReference type="EMBL" id="JACRTC010000011">
    <property type="protein sequence ID" value="MBC8571372.1"/>
    <property type="molecule type" value="Genomic_DNA"/>
</dbReference>
<reference evidence="2" key="1">
    <citation type="submission" date="2020-08" db="EMBL/GenBank/DDBJ databases">
        <title>Genome public.</title>
        <authorList>
            <person name="Liu C."/>
            <person name="Sun Q."/>
        </authorList>
    </citation>
    <scope>NUCLEOTIDE SEQUENCE</scope>
    <source>
        <strain evidence="2">NSJ-54</strain>
    </source>
</reference>
<dbReference type="InterPro" id="IPR051677">
    <property type="entry name" value="AfsR-DnrI-RedD_regulator"/>
</dbReference>
<dbReference type="Pfam" id="PF03704">
    <property type="entry name" value="BTAD"/>
    <property type="match status" value="1"/>
</dbReference>
<dbReference type="Proteomes" id="UP000660861">
    <property type="component" value="Unassembled WGS sequence"/>
</dbReference>
<name>A0A926ECH0_9FIRM</name>
<dbReference type="AlphaFoldDB" id="A0A926ECH0"/>
<dbReference type="InterPro" id="IPR016032">
    <property type="entry name" value="Sig_transdc_resp-reg_C-effctor"/>
</dbReference>
<dbReference type="Gene3D" id="1.10.10.10">
    <property type="entry name" value="Winged helix-like DNA-binding domain superfamily/Winged helix DNA-binding domain"/>
    <property type="match status" value="1"/>
</dbReference>
<sequence>MDENRTPLSDDVMIEVTMLGQFEIRVGEHMINDSINRTNKLWSLLEYLITFKDKEISQQELIDALWPGGESDNPVNALKNLVYRVRTILINYDIPHGKELIVHKRNSYCWNSAFPCKVDIEEFERLCKEAMDPAITKEERLAKYEAAVKLYKGDFLPKSAYDEWVVPLHTHYHALYLRAVTHYVELLEEESRWNEMEAICEQALIIDQFEEELHEKYLRCLIKTGKPQKALSHYNYVTELFYRKLGVKPGEDIRELYKEIVKTEKAMETDLDIIKNDLSESQAAKGAFYCEYAFFKEIYRLEARSAERLGQAVFIGLLTVTTVDNKKPKVELLNNAMDCLLKVIREDLRKGDVVARFSAAQYVLMLPTLTYENGLMVLNRIIKRFNREHPRLPVVIHTKLQPLDPVDLQKNAEQKKDMTKSK</sequence>
<protein>
    <submittedName>
        <fullName evidence="2">Winged helix-turn-helix domain-containing protein</fullName>
    </submittedName>
</protein>
<evidence type="ECO:0000259" key="1">
    <source>
        <dbReference type="SMART" id="SM01043"/>
    </source>
</evidence>
<organism evidence="2 3">
    <name type="scientific">Zongyangia hominis</name>
    <dbReference type="NCBI Taxonomy" id="2763677"/>
    <lineage>
        <taxon>Bacteria</taxon>
        <taxon>Bacillati</taxon>
        <taxon>Bacillota</taxon>
        <taxon>Clostridia</taxon>
        <taxon>Eubacteriales</taxon>
        <taxon>Oscillospiraceae</taxon>
        <taxon>Zongyangia</taxon>
    </lineage>
</organism>
<dbReference type="SMART" id="SM01043">
    <property type="entry name" value="BTAD"/>
    <property type="match status" value="1"/>
</dbReference>
<dbReference type="GO" id="GO:0003677">
    <property type="term" value="F:DNA binding"/>
    <property type="evidence" value="ECO:0007669"/>
    <property type="project" value="InterPro"/>
</dbReference>
<dbReference type="Gene3D" id="1.25.40.10">
    <property type="entry name" value="Tetratricopeptide repeat domain"/>
    <property type="match status" value="1"/>
</dbReference>
<dbReference type="InterPro" id="IPR005158">
    <property type="entry name" value="BTAD"/>
</dbReference>
<accession>A0A926ECH0</accession>
<dbReference type="InterPro" id="IPR011990">
    <property type="entry name" value="TPR-like_helical_dom_sf"/>
</dbReference>
<dbReference type="InterPro" id="IPR036388">
    <property type="entry name" value="WH-like_DNA-bd_sf"/>
</dbReference>
<feature type="domain" description="Bacterial transcriptional activator" evidence="1">
    <location>
        <begin position="118"/>
        <end position="261"/>
    </location>
</feature>
<comment type="caution">
    <text evidence="2">The sequence shown here is derived from an EMBL/GenBank/DDBJ whole genome shotgun (WGS) entry which is preliminary data.</text>
</comment>
<dbReference type="RefSeq" id="WP_262398425.1">
    <property type="nucleotide sequence ID" value="NZ_JACRTC010000011.1"/>
</dbReference>
<dbReference type="SUPFAM" id="SSF48452">
    <property type="entry name" value="TPR-like"/>
    <property type="match status" value="1"/>
</dbReference>
<evidence type="ECO:0000313" key="2">
    <source>
        <dbReference type="EMBL" id="MBC8571372.1"/>
    </source>
</evidence>
<proteinExistence type="predicted"/>
<dbReference type="PANTHER" id="PTHR35807">
    <property type="entry name" value="TRANSCRIPTIONAL REGULATOR REDD-RELATED"/>
    <property type="match status" value="1"/>
</dbReference>
<gene>
    <name evidence="2" type="ORF">H8709_11145</name>
</gene>
<evidence type="ECO:0000313" key="3">
    <source>
        <dbReference type="Proteomes" id="UP000660861"/>
    </source>
</evidence>
<dbReference type="GO" id="GO:0006355">
    <property type="term" value="P:regulation of DNA-templated transcription"/>
    <property type="evidence" value="ECO:0007669"/>
    <property type="project" value="InterPro"/>
</dbReference>